<keyword evidence="1" id="KW-1133">Transmembrane helix</keyword>
<protein>
    <submittedName>
        <fullName evidence="2">Uncharacterized protein</fullName>
    </submittedName>
</protein>
<proteinExistence type="predicted"/>
<dbReference type="VEuPathDB" id="FungiDB:BCV72DRAFT_231599"/>
<keyword evidence="1" id="KW-0472">Membrane</keyword>
<dbReference type="EMBL" id="KV921972">
    <property type="protein sequence ID" value="ORE04414.1"/>
    <property type="molecule type" value="Genomic_DNA"/>
</dbReference>
<dbReference type="AlphaFoldDB" id="A0A1X0QXD0"/>
<evidence type="ECO:0000256" key="1">
    <source>
        <dbReference type="SAM" id="Phobius"/>
    </source>
</evidence>
<name>A0A1X0QXD0_RHIZD</name>
<evidence type="ECO:0000313" key="2">
    <source>
        <dbReference type="EMBL" id="ORE04414.1"/>
    </source>
</evidence>
<sequence length="57" mass="6885">MKPIIYTVLILLIIPRLSLLLFPICYIAQLFMDMLNKSGNTWRYKINHVIYYSDHKR</sequence>
<dbReference type="Proteomes" id="UP000242414">
    <property type="component" value="Unassembled WGS sequence"/>
</dbReference>
<gene>
    <name evidence="2" type="ORF">BCV72DRAFT_231599</name>
</gene>
<organism evidence="2">
    <name type="scientific">Rhizopus microsporus var. microsporus</name>
    <dbReference type="NCBI Taxonomy" id="86635"/>
    <lineage>
        <taxon>Eukaryota</taxon>
        <taxon>Fungi</taxon>
        <taxon>Fungi incertae sedis</taxon>
        <taxon>Mucoromycota</taxon>
        <taxon>Mucoromycotina</taxon>
        <taxon>Mucoromycetes</taxon>
        <taxon>Mucorales</taxon>
        <taxon>Mucorineae</taxon>
        <taxon>Rhizopodaceae</taxon>
        <taxon>Rhizopus</taxon>
    </lineage>
</organism>
<keyword evidence="1" id="KW-0812">Transmembrane</keyword>
<feature type="transmembrane region" description="Helical" evidence="1">
    <location>
        <begin position="6"/>
        <end position="28"/>
    </location>
</feature>
<reference evidence="2" key="1">
    <citation type="journal article" date="2016" name="Proc. Natl. Acad. Sci. U.S.A.">
        <title>Lipid metabolic changes in an early divergent fungus govern the establishment of a mutualistic symbiosis with endobacteria.</title>
        <authorList>
            <person name="Lastovetsky O.A."/>
            <person name="Gaspar M.L."/>
            <person name="Mondo S.J."/>
            <person name="LaButti K.M."/>
            <person name="Sandor L."/>
            <person name="Grigoriev I.V."/>
            <person name="Henry S.A."/>
            <person name="Pawlowska T.E."/>
        </authorList>
    </citation>
    <scope>NUCLEOTIDE SEQUENCE [LARGE SCALE GENOMIC DNA]</scope>
    <source>
        <strain evidence="2">ATCC 52814</strain>
    </source>
</reference>
<accession>A0A1X0QXD0</accession>